<organism evidence="2 3">
    <name type="scientific">Nonlabens ulvanivorans</name>
    <name type="common">Persicivirga ulvanivorans</name>
    <dbReference type="NCBI Taxonomy" id="906888"/>
    <lineage>
        <taxon>Bacteria</taxon>
        <taxon>Pseudomonadati</taxon>
        <taxon>Bacteroidota</taxon>
        <taxon>Flavobacteriia</taxon>
        <taxon>Flavobacteriales</taxon>
        <taxon>Flavobacteriaceae</taxon>
        <taxon>Nonlabens</taxon>
    </lineage>
</organism>
<protein>
    <submittedName>
        <fullName evidence="2">Glucose/arabinose dehydrogenase</fullName>
    </submittedName>
</protein>
<dbReference type="PANTHER" id="PTHR19328:SF75">
    <property type="entry name" value="ALDOSE SUGAR DEHYDROGENASE YLII"/>
    <property type="match status" value="1"/>
</dbReference>
<evidence type="ECO:0000313" key="3">
    <source>
        <dbReference type="Proteomes" id="UP000239997"/>
    </source>
</evidence>
<reference evidence="2 3" key="1">
    <citation type="submission" date="2018-03" db="EMBL/GenBank/DDBJ databases">
        <title>Genomic Encyclopedia of Archaeal and Bacterial Type Strains, Phase II (KMG-II): from individual species to whole genera.</title>
        <authorList>
            <person name="Goeker M."/>
        </authorList>
    </citation>
    <scope>NUCLEOTIDE SEQUENCE [LARGE SCALE GENOMIC DNA]</scope>
    <source>
        <strain evidence="2 3">DSM 22727</strain>
    </source>
</reference>
<keyword evidence="3" id="KW-1185">Reference proteome</keyword>
<dbReference type="EMBL" id="PVNA01000003">
    <property type="protein sequence ID" value="PRX13703.1"/>
    <property type="molecule type" value="Genomic_DNA"/>
</dbReference>
<dbReference type="SUPFAM" id="SSF50952">
    <property type="entry name" value="Soluble quinoprotein glucose dehydrogenase"/>
    <property type="match status" value="1"/>
</dbReference>
<dbReference type="PANTHER" id="PTHR19328">
    <property type="entry name" value="HEDGEHOG-INTERACTING PROTEIN"/>
    <property type="match status" value="1"/>
</dbReference>
<accession>A0ABX5E442</accession>
<dbReference type="Gene3D" id="2.120.10.30">
    <property type="entry name" value="TolB, C-terminal domain"/>
    <property type="match status" value="1"/>
</dbReference>
<feature type="domain" description="Glucose/Sorbosone dehydrogenase" evidence="1">
    <location>
        <begin position="84"/>
        <end position="409"/>
    </location>
</feature>
<evidence type="ECO:0000313" key="2">
    <source>
        <dbReference type="EMBL" id="PRX13703.1"/>
    </source>
</evidence>
<dbReference type="Pfam" id="PF07995">
    <property type="entry name" value="GSDH"/>
    <property type="match status" value="1"/>
</dbReference>
<comment type="caution">
    <text evidence="2">The sequence shown here is derived from an EMBL/GenBank/DDBJ whole genome shotgun (WGS) entry which is preliminary data.</text>
</comment>
<sequence length="418" mass="46926">MLLTFIEQSGSIFKKNLLVMKKYISILILLSTIVSCKETNNQQLVEATTTNNSTTTENNAPQVDNVPLIDDQKDYTITPIIENLDIPWGMTWLPNGDLLYTEKEGRLYKFNGSKSIEIKGVPEVYLRGQGGLLDVTVHPQFEKNNFIYISYASKMGGGDGGNTTIARAVLKNNKLEDLEVLYKAMPNSKKGQHFGSRFTWDREGHLYFSIGDRGNRDVNPQDIYRDCGKIYRINDDGSIPDDNPFVEITKGIDTIGIKTAIYSYGNRNPQGMTTHPVTGKIIAHEHGPQGGDEINIIESGKNYGWPVISYGINYSGTTFTDITEKEGMEQPIYYWVPSIAPSGFAIINNPAYKKWNGNFLVGSLKFQYLEMLYMDGNRVTKREKVADKIGRLRNVKIGPDGLIYIAVEGKGIFKIEKK</sequence>
<dbReference type="Proteomes" id="UP000239997">
    <property type="component" value="Unassembled WGS sequence"/>
</dbReference>
<dbReference type="InterPro" id="IPR011042">
    <property type="entry name" value="6-blade_b-propeller_TolB-like"/>
</dbReference>
<proteinExistence type="predicted"/>
<dbReference type="InterPro" id="IPR011041">
    <property type="entry name" value="Quinoprot_gluc/sorb_DH_b-prop"/>
</dbReference>
<dbReference type="InterPro" id="IPR012938">
    <property type="entry name" value="Glc/Sorbosone_DH"/>
</dbReference>
<evidence type="ECO:0000259" key="1">
    <source>
        <dbReference type="Pfam" id="PF07995"/>
    </source>
</evidence>
<name>A0ABX5E442_NONUL</name>
<gene>
    <name evidence="2" type="ORF">LY02_01951</name>
</gene>